<dbReference type="InterPro" id="IPR049341">
    <property type="entry name" value="TRADD-like_N"/>
</dbReference>
<dbReference type="GO" id="GO:0005634">
    <property type="term" value="C:nucleus"/>
    <property type="evidence" value="ECO:0007669"/>
    <property type="project" value="TreeGrafter"/>
</dbReference>
<keyword evidence="3" id="KW-0677">Repeat</keyword>
<evidence type="ECO:0000256" key="2">
    <source>
        <dbReference type="ARBA" id="ARBA00022614"/>
    </source>
</evidence>
<evidence type="ECO:0000259" key="5">
    <source>
        <dbReference type="Pfam" id="PF20694"/>
    </source>
</evidence>
<evidence type="ECO:0000256" key="1">
    <source>
        <dbReference type="ARBA" id="ARBA00022468"/>
    </source>
</evidence>
<name>A0AAU9X7I1_9CNID</name>
<keyword evidence="7" id="KW-1185">Reference proteome</keyword>
<evidence type="ECO:0000313" key="6">
    <source>
        <dbReference type="EMBL" id="CAH3137912.1"/>
    </source>
</evidence>
<evidence type="ECO:0000313" key="7">
    <source>
        <dbReference type="Proteomes" id="UP001159428"/>
    </source>
</evidence>
<keyword evidence="2" id="KW-0433">Leucine-rich repeat</keyword>
<feature type="domain" description="TRADD-like N-terminal" evidence="5">
    <location>
        <begin position="691"/>
        <end position="747"/>
    </location>
</feature>
<evidence type="ECO:0000256" key="3">
    <source>
        <dbReference type="ARBA" id="ARBA00022737"/>
    </source>
</evidence>
<dbReference type="GO" id="GO:0031267">
    <property type="term" value="F:small GTPase binding"/>
    <property type="evidence" value="ECO:0007669"/>
    <property type="project" value="TreeGrafter"/>
</dbReference>
<dbReference type="Pfam" id="PF13516">
    <property type="entry name" value="LRR_6"/>
    <property type="match status" value="4"/>
</dbReference>
<feature type="domain" description="TRADD-like N-terminal" evidence="5">
    <location>
        <begin position="504"/>
        <end position="558"/>
    </location>
</feature>
<dbReference type="Gene3D" id="3.80.10.10">
    <property type="entry name" value="Ribonuclease Inhibitor"/>
    <property type="match status" value="1"/>
</dbReference>
<dbReference type="InterPro" id="IPR027038">
    <property type="entry name" value="RanGap"/>
</dbReference>
<dbReference type="InterPro" id="IPR032675">
    <property type="entry name" value="LRR_dom_sf"/>
</dbReference>
<dbReference type="Pfam" id="PF20706">
    <property type="entry name" value="GT4-conflict"/>
    <property type="match status" value="1"/>
</dbReference>
<dbReference type="PANTHER" id="PTHR24113:SF12">
    <property type="entry name" value="RAN GTPASE-ACTIVATING PROTEIN 1"/>
    <property type="match status" value="1"/>
</dbReference>
<dbReference type="GO" id="GO:0006913">
    <property type="term" value="P:nucleocytoplasmic transport"/>
    <property type="evidence" value="ECO:0007669"/>
    <property type="project" value="TreeGrafter"/>
</dbReference>
<proteinExistence type="predicted"/>
<reference evidence="6 7" key="1">
    <citation type="submission" date="2022-05" db="EMBL/GenBank/DDBJ databases">
        <authorList>
            <consortium name="Genoscope - CEA"/>
            <person name="William W."/>
        </authorList>
    </citation>
    <scope>NUCLEOTIDE SEQUENCE [LARGE SCALE GENOMIC DNA]</scope>
</reference>
<keyword evidence="1" id="KW-0343">GTPase activation</keyword>
<dbReference type="PANTHER" id="PTHR24113">
    <property type="entry name" value="RAN GTPASE-ACTIVATING PROTEIN 1"/>
    <property type="match status" value="1"/>
</dbReference>
<dbReference type="EMBL" id="CALNXJ010000031">
    <property type="protein sequence ID" value="CAH3137912.1"/>
    <property type="molecule type" value="Genomic_DNA"/>
</dbReference>
<dbReference type="CDD" id="cd03801">
    <property type="entry name" value="GT4_PimA-like"/>
    <property type="match status" value="1"/>
</dbReference>
<sequence length="1327" mass="148380">MASSNTSNAGSSHQEQREQKVLDVIFLCDEWKSSKGGLSTFNREFAINLAQATTGSMKIHCYVSYSDDRDREDAKQHGVNLITARSVPGSADPHECLKFPPSQLPNPHLVIGHGRKLGIPAYFLAQSTKCKWVQFVHVYCEDLGKYKESATAAEDTIEENEKKHKMEIDLCKAADAVVTVGSRLQQKYSRRLLNVEVKIITPGIFGKFSNESKLAVDRSVVKNFNVSLFGRAAFEDLSLKGYDVVANAIGSLGENFELTFVGSSPGEQRKVEQWFLDNTCINRKQLTIRRYCSEQEELKVMFYESDLVALPSRTEGFGLVALEAISAGVPVLVSGESGIAEALQKVEGGNTVIVGSGENKDEWARRIREMYEESAEEREANAVKLRENYRKVYSWKAECERFKGLIENVVKTANGGKLNVKVAVDDLKPEEQNMQTGMLATESARCQGVQQPRASATLTASGSVSYSQKEHLNALEKEIFLSIVQNYLKTTPPQSPEEHSRFMEYTQKMKLIITGVAVGSLVIAVKCESLMILEELWTDYSSGRLGEVVQNCFVTEKILKELNLAELRLKTTIDIEEYNTCKAFFEKDALRGCTILTWTLCSKSTDQKLNIKVDVEHVKCADQDANRTASVLALEPAGYQKASTASGTKRKRHSDADLEDLQPLKKKVLCLIAMNYLDTTPAQSRDECNEFKEYLQEMKVFIIGVSVGSLVITVKCDSLSSLEELWEDYSCGLLDKMVRDCFVTEKILKELNLAELKLKIMIDKEDYNAYKLYFLEKDALRDALSSEFHSTSSTSESPQKQEELKKWKQKTKIVETEKLKGTSPLTVIPTTTNRKELVEKGQGRKGTSPSTVLSTAGHTKKVEARHSTVKFQGKKGSSPPPLLSTTDLEEKLGKVCEEIEMLRVKGTLPPPELFTADFEEELKRLCKELNRQRMKGSSPSPASIIKVVVRLQKVRKEALENAIYLTMKSGLAKFDVSLPEELQSYINYLLNKSVKLGLRRRVLQSPRALEELREAMNKNELETFLTIHIREGAWQVVLLFMDELPKYKLPSYWYREVWDEDEEMFSIPLYSSTSGILRAWPTEYDPGLITLCKAITNSAWKVIRLILSGRRISDAGLKNLSTALTQSELYRLTLYGIGLQSQGLKHLCEALISGDCNLTCLNVSNNRLGDEEILHLCNPLTSVNCTLTSLNVSDNMLGDEGIVHLCNALTSVHCKLTSLNVSDNTLGDEGIMHLCNALTSVNCTLTSLNVSGNRLGDKGIKRLCKALTDTKCKLSSLNLHANWNVTDEGQKCLSQMLTGTDWEVRGGLRLSRSTRKWSKSQVSGTEP</sequence>
<comment type="caution">
    <text evidence="6">The sequence shown here is derived from an EMBL/GenBank/DDBJ whole genome shotgun (WGS) entry which is preliminary data.</text>
</comment>
<dbReference type="SMART" id="SM00368">
    <property type="entry name" value="LRR_RI"/>
    <property type="match status" value="6"/>
</dbReference>
<dbReference type="SUPFAM" id="SSF53756">
    <property type="entry name" value="UDP-Glycosyltransferase/glycogen phosphorylase"/>
    <property type="match status" value="1"/>
</dbReference>
<accession>A0AAU9X7I1</accession>
<dbReference type="Gene3D" id="3.40.50.2000">
    <property type="entry name" value="Glycogen Phosphorylase B"/>
    <property type="match status" value="2"/>
</dbReference>
<dbReference type="GO" id="GO:0005829">
    <property type="term" value="C:cytosol"/>
    <property type="evidence" value="ECO:0007669"/>
    <property type="project" value="TreeGrafter"/>
</dbReference>
<feature type="compositionally biased region" description="Polar residues" evidence="4">
    <location>
        <begin position="845"/>
        <end position="857"/>
    </location>
</feature>
<protein>
    <recommendedName>
        <fullName evidence="5">TRADD-like N-terminal domain-containing protein</fullName>
    </recommendedName>
</protein>
<dbReference type="InterPro" id="IPR001611">
    <property type="entry name" value="Leu-rich_rpt"/>
</dbReference>
<dbReference type="GO" id="GO:0005096">
    <property type="term" value="F:GTPase activator activity"/>
    <property type="evidence" value="ECO:0007669"/>
    <property type="project" value="UniProtKB-KW"/>
</dbReference>
<dbReference type="SUPFAM" id="SSF52047">
    <property type="entry name" value="RNI-like"/>
    <property type="match status" value="1"/>
</dbReference>
<organism evidence="6 7">
    <name type="scientific">Pocillopora meandrina</name>
    <dbReference type="NCBI Taxonomy" id="46732"/>
    <lineage>
        <taxon>Eukaryota</taxon>
        <taxon>Metazoa</taxon>
        <taxon>Cnidaria</taxon>
        <taxon>Anthozoa</taxon>
        <taxon>Hexacorallia</taxon>
        <taxon>Scleractinia</taxon>
        <taxon>Astrocoeniina</taxon>
        <taxon>Pocilloporidae</taxon>
        <taxon>Pocillopora</taxon>
    </lineage>
</organism>
<feature type="region of interest" description="Disordered" evidence="4">
    <location>
        <begin position="838"/>
        <end position="885"/>
    </location>
</feature>
<dbReference type="GO" id="GO:0048471">
    <property type="term" value="C:perinuclear region of cytoplasm"/>
    <property type="evidence" value="ECO:0007669"/>
    <property type="project" value="TreeGrafter"/>
</dbReference>
<gene>
    <name evidence="6" type="ORF">PMEA_00017921</name>
</gene>
<evidence type="ECO:0000256" key="4">
    <source>
        <dbReference type="SAM" id="MobiDB-lite"/>
    </source>
</evidence>
<dbReference type="Proteomes" id="UP001159428">
    <property type="component" value="Unassembled WGS sequence"/>
</dbReference>
<dbReference type="Pfam" id="PF20694">
    <property type="entry name" value="TRADD-like_N"/>
    <property type="match status" value="2"/>
</dbReference>